<dbReference type="Proteomes" id="UP001244341">
    <property type="component" value="Chromosome 12b"/>
</dbReference>
<evidence type="ECO:0000313" key="3">
    <source>
        <dbReference type="Proteomes" id="UP001244341"/>
    </source>
</evidence>
<sequence>MMTRTAQFSMGVLALLLLAAAGHAADAQSGSNRKLKQTNGYITRAAKMPQEFTRELAALNMCGVNCWGCRRDSGLAERLHNAGVYTAPSSYAGFGRNVSAELAVGINNTFAFWPEECALINFNGAIKQVFEMSAIRRITGNACTFRGFRTWADVAALWSSPGEGTIFDRNLLKDPAGIIAMLSNAANRQAAWVETLPCDWQSQPYAAWGFPAITCDCSKLPTAIVGAAKPECRNRPLGQVHLNAALSNTAMTGLPWKLGSPMLFGCRA</sequence>
<organism evidence="2 3">
    <name type="scientific">Tetradesmus obliquus</name>
    <name type="common">Green alga</name>
    <name type="synonym">Acutodesmus obliquus</name>
    <dbReference type="NCBI Taxonomy" id="3088"/>
    <lineage>
        <taxon>Eukaryota</taxon>
        <taxon>Viridiplantae</taxon>
        <taxon>Chlorophyta</taxon>
        <taxon>core chlorophytes</taxon>
        <taxon>Chlorophyceae</taxon>
        <taxon>CS clade</taxon>
        <taxon>Sphaeropleales</taxon>
        <taxon>Scenedesmaceae</taxon>
        <taxon>Tetradesmus</taxon>
    </lineage>
</organism>
<accession>A0ABY8UGW7</accession>
<protein>
    <submittedName>
        <fullName evidence="2">Uncharacterized protein</fullName>
    </submittedName>
</protein>
<keyword evidence="1" id="KW-0732">Signal</keyword>
<proteinExistence type="predicted"/>
<gene>
    <name evidence="2" type="ORF">OEZ85_004992</name>
</gene>
<dbReference type="EMBL" id="CP126219">
    <property type="protein sequence ID" value="WIA20609.1"/>
    <property type="molecule type" value="Genomic_DNA"/>
</dbReference>
<evidence type="ECO:0000313" key="2">
    <source>
        <dbReference type="EMBL" id="WIA20609.1"/>
    </source>
</evidence>
<keyword evidence="3" id="KW-1185">Reference proteome</keyword>
<feature type="chain" id="PRO_5045741028" evidence="1">
    <location>
        <begin position="25"/>
        <end position="268"/>
    </location>
</feature>
<name>A0ABY8UGW7_TETOB</name>
<feature type="signal peptide" evidence="1">
    <location>
        <begin position="1"/>
        <end position="24"/>
    </location>
</feature>
<reference evidence="2 3" key="1">
    <citation type="submission" date="2023-05" db="EMBL/GenBank/DDBJ databases">
        <title>A 100% complete, gapless, phased diploid assembly of the Scenedesmus obliquus UTEX 3031 genome.</title>
        <authorList>
            <person name="Biondi T.C."/>
            <person name="Hanschen E.R."/>
            <person name="Kwon T."/>
            <person name="Eng W."/>
            <person name="Kruse C.P.S."/>
            <person name="Koehler S.I."/>
            <person name="Kunde Y."/>
            <person name="Gleasner C.D."/>
            <person name="You Mak K.T."/>
            <person name="Polle J."/>
            <person name="Hovde B.T."/>
            <person name="Starkenburg S.R."/>
        </authorList>
    </citation>
    <scope>NUCLEOTIDE SEQUENCE [LARGE SCALE GENOMIC DNA]</scope>
    <source>
        <strain evidence="2 3">DOE0152z</strain>
    </source>
</reference>
<evidence type="ECO:0000256" key="1">
    <source>
        <dbReference type="SAM" id="SignalP"/>
    </source>
</evidence>